<dbReference type="Proteomes" id="UP000276133">
    <property type="component" value="Unassembled WGS sequence"/>
</dbReference>
<keyword evidence="4" id="KW-0808">Transferase</keyword>
<dbReference type="InterPro" id="IPR015943">
    <property type="entry name" value="WD40/YVTN_repeat-like_dom_sf"/>
</dbReference>
<dbReference type="Pfam" id="PF00400">
    <property type="entry name" value="WD40"/>
    <property type="match status" value="3"/>
</dbReference>
<evidence type="ECO:0000313" key="5">
    <source>
        <dbReference type="Proteomes" id="UP000276133"/>
    </source>
</evidence>
<dbReference type="PRINTS" id="PR00320">
    <property type="entry name" value="GPROTEINBRPT"/>
</dbReference>
<keyword evidence="4" id="KW-0418">Kinase</keyword>
<reference evidence="4 5" key="1">
    <citation type="journal article" date="2018" name="Sci. Rep.">
        <title>Genomic signatures of local adaptation to the degree of environmental predictability in rotifers.</title>
        <authorList>
            <person name="Franch-Gras L."/>
            <person name="Hahn C."/>
            <person name="Garcia-Roger E.M."/>
            <person name="Carmona M.J."/>
            <person name="Serra M."/>
            <person name="Gomez A."/>
        </authorList>
    </citation>
    <scope>NUCLEOTIDE SEQUENCE [LARGE SCALE GENOMIC DNA]</scope>
    <source>
        <strain evidence="4">HYR1</strain>
    </source>
</reference>
<feature type="repeat" description="WD" evidence="3">
    <location>
        <begin position="186"/>
        <end position="226"/>
    </location>
</feature>
<feature type="repeat" description="WD" evidence="3">
    <location>
        <begin position="146"/>
        <end position="186"/>
    </location>
</feature>
<protein>
    <submittedName>
        <fullName evidence="4">Serine threonine kinase</fullName>
    </submittedName>
</protein>
<dbReference type="PANTHER" id="PTHR19848:SF8">
    <property type="entry name" value="F-BOX AND WD REPEAT DOMAIN CONTAINING 7"/>
    <property type="match status" value="1"/>
</dbReference>
<evidence type="ECO:0000313" key="4">
    <source>
        <dbReference type="EMBL" id="RNA03049.1"/>
    </source>
</evidence>
<evidence type="ECO:0000256" key="3">
    <source>
        <dbReference type="PROSITE-ProRule" id="PRU00221"/>
    </source>
</evidence>
<gene>
    <name evidence="4" type="ORF">BpHYR1_005072</name>
</gene>
<dbReference type="PROSITE" id="PS00678">
    <property type="entry name" value="WD_REPEATS_1"/>
    <property type="match status" value="1"/>
</dbReference>
<dbReference type="SMART" id="SM00320">
    <property type="entry name" value="WD40"/>
    <property type="match status" value="4"/>
</dbReference>
<dbReference type="InterPro" id="IPR019775">
    <property type="entry name" value="WD40_repeat_CS"/>
</dbReference>
<dbReference type="PANTHER" id="PTHR19848">
    <property type="entry name" value="WD40 REPEAT PROTEIN"/>
    <property type="match status" value="1"/>
</dbReference>
<organism evidence="4 5">
    <name type="scientific">Brachionus plicatilis</name>
    <name type="common">Marine rotifer</name>
    <name type="synonym">Brachionus muelleri</name>
    <dbReference type="NCBI Taxonomy" id="10195"/>
    <lineage>
        <taxon>Eukaryota</taxon>
        <taxon>Metazoa</taxon>
        <taxon>Spiralia</taxon>
        <taxon>Gnathifera</taxon>
        <taxon>Rotifera</taxon>
        <taxon>Eurotatoria</taxon>
        <taxon>Monogononta</taxon>
        <taxon>Pseudotrocha</taxon>
        <taxon>Ploima</taxon>
        <taxon>Brachionidae</taxon>
        <taxon>Brachionus</taxon>
    </lineage>
</organism>
<evidence type="ECO:0000256" key="2">
    <source>
        <dbReference type="ARBA" id="ARBA00022737"/>
    </source>
</evidence>
<dbReference type="Gene3D" id="2.130.10.10">
    <property type="entry name" value="YVTN repeat-like/Quinoprotein amine dehydrogenase"/>
    <property type="match status" value="2"/>
</dbReference>
<dbReference type="AlphaFoldDB" id="A0A3M7PVT1"/>
<keyword evidence="5" id="KW-1185">Reference proteome</keyword>
<comment type="caution">
    <text evidence="4">The sequence shown here is derived from an EMBL/GenBank/DDBJ whole genome shotgun (WGS) entry which is preliminary data.</text>
</comment>
<evidence type="ECO:0000256" key="1">
    <source>
        <dbReference type="ARBA" id="ARBA00022574"/>
    </source>
</evidence>
<dbReference type="InterPro" id="IPR036322">
    <property type="entry name" value="WD40_repeat_dom_sf"/>
</dbReference>
<proteinExistence type="predicted"/>
<dbReference type="SUPFAM" id="SSF50978">
    <property type="entry name" value="WD40 repeat-like"/>
    <property type="match status" value="1"/>
</dbReference>
<dbReference type="InterPro" id="IPR001680">
    <property type="entry name" value="WD40_rpt"/>
</dbReference>
<dbReference type="STRING" id="10195.A0A3M7PVT1"/>
<dbReference type="EMBL" id="REGN01008663">
    <property type="protein sequence ID" value="RNA03049.1"/>
    <property type="molecule type" value="Genomic_DNA"/>
</dbReference>
<sequence>STLSRNKPQIHFNGTVKLNIPIGWYRRILPLPNGDLVRGSRGNLIEIWDLQKGIIKRNLISSYSRPFVFGLLSNGDLVAGYIYSKTLLVWDLKITNGEPLKRIIQTNDSFWCMTVLKNDDLAIGQKGNGNDIIIRDSQNGLIKKKLVGHLSTVYQIIELPNGNLVSCSDDKTVKVWNISNGAVIKSITHETDVHSIAFLPNGYLVSGLYGGTINIWNLETNQLIRNLIGHRNIICSNNCLHVLANGDLLSGSWDKTIKVWNPSDGTLKFISPLQKDYVYQLAVLPSGNFISSSYYELIVWN</sequence>
<name>A0A3M7PVT1_BRAPC</name>
<feature type="non-terminal residue" evidence="4">
    <location>
        <position position="1"/>
    </location>
</feature>
<keyword evidence="1 3" id="KW-0853">WD repeat</keyword>
<dbReference type="GO" id="GO:0016301">
    <property type="term" value="F:kinase activity"/>
    <property type="evidence" value="ECO:0007669"/>
    <property type="project" value="UniProtKB-KW"/>
</dbReference>
<keyword evidence="2" id="KW-0677">Repeat</keyword>
<dbReference type="PROSITE" id="PS50082">
    <property type="entry name" value="WD_REPEATS_2"/>
    <property type="match status" value="2"/>
</dbReference>
<dbReference type="OrthoDB" id="10251741at2759"/>
<accession>A0A3M7PVT1</accession>
<dbReference type="InterPro" id="IPR020472">
    <property type="entry name" value="WD40_PAC1"/>
</dbReference>